<organism evidence="4 5">
    <name type="scientific">Golovinomyces cichoracearum</name>
    <dbReference type="NCBI Taxonomy" id="62708"/>
    <lineage>
        <taxon>Eukaryota</taxon>
        <taxon>Fungi</taxon>
        <taxon>Dikarya</taxon>
        <taxon>Ascomycota</taxon>
        <taxon>Pezizomycotina</taxon>
        <taxon>Leotiomycetes</taxon>
        <taxon>Erysiphales</taxon>
        <taxon>Erysiphaceae</taxon>
        <taxon>Golovinomyces</taxon>
    </lineage>
</organism>
<dbReference type="InterPro" id="IPR022158">
    <property type="entry name" value="Inositol_phosphatase"/>
</dbReference>
<evidence type="ECO:0000259" key="2">
    <source>
        <dbReference type="PROSITE" id="PS50275"/>
    </source>
</evidence>
<accession>A0A420HBV1</accession>
<dbReference type="PROSITE" id="PS51791">
    <property type="entry name" value="HSAC2"/>
    <property type="match status" value="1"/>
</dbReference>
<name>A0A420HBV1_9PEZI</name>
<sequence>MSGFVRKILIYAIADGVVMQPLPLKNGEGQSAPIKILYKDNSIETVIGYEYNRTFSNKCFEAFGIVGLLTVSNTSFLISIIKREQVAQIHGKPIYVVTEVALTPVTCLTEAEASIGNTQNQLLKNIEIDHHAYSSDSEENEEESDNIFPTVSPEADEEMDQENSRNLPTRRRKSSVAEDVMAKRGGYGRIAQKWFSRTGWALDQRRNMGMTSPEDLKTTVDDCVDSSTSGLLHEGRQNQSFDKERQGNEYKVGFVTEKMFQKLIRRTELLLGSSKSFYFSYEWDITRAYSQSSILKNESPLSREVLANFFWNNHLLKPFINAGQTSFSLPLMQGFIGQREFKLSIDPQEYKMVNHDGAGLELTELSQCPIDYEQSMEENQDISHDPTSSNEVLNTSKTQEKNFILTIISRRSIRRAGLRYLRRGVDENGFTANFVETEQILSDPNWDPSRRLSSFIQIRGSIPVFWSQSPNSFKPIPRLQHSEETNFRGYRAHIKKLTSSYGDVQVISLVEKQEPEAIVGMEFEKLVKTLNEAVSNKNDGAQGIGFEWWDFHANCRGMKFENVNMLVDLLKEKIDAFGYTTLLQGSLESRQVGVFRTNCMDCLDRTNVTQSAFARKVLELQLKKEGIELAFQADQETEWFNSLWADNGDAISKQYTSTAALKGDFTRTKKRELTGALKDVSLSISRFCSGIFNDYFSQTAIDYLLGNVTELIFEDFDEKFMTVDLAISMQRLRQQIIDLCQRQVIVDKNEEFVSGWTLLTPMLPNTIISNTLQESVLVITDAALYSCLVDWNLEKLLSFERIELRNIESIKYGTYITSTLSTAQVDEERNIGFVITYILANNKDGIVSDSSSKENQPDENNFSEKSSTNALLNKFTKVVVGRAAVTASASTISVGESSNTPRSKPELRVLALKALPSRSSIADGEELRLNEIEQVNVICSEIERLVNSIRIPKFESESVSLVEHTDIISLSEARKSTGVIEKLSYNFKKLVWG</sequence>
<dbReference type="InterPro" id="IPR034753">
    <property type="entry name" value="hSac2"/>
</dbReference>
<evidence type="ECO:0000256" key="1">
    <source>
        <dbReference type="SAM" id="MobiDB-lite"/>
    </source>
</evidence>
<dbReference type="GO" id="GO:0043812">
    <property type="term" value="F:phosphatidylinositol-4-phosphate phosphatase activity"/>
    <property type="evidence" value="ECO:0007669"/>
    <property type="project" value="TreeGrafter"/>
</dbReference>
<gene>
    <name evidence="4" type="ORF">GcM3_206003</name>
</gene>
<feature type="compositionally biased region" description="Acidic residues" evidence="1">
    <location>
        <begin position="136"/>
        <end position="145"/>
    </location>
</feature>
<proteinExistence type="predicted"/>
<dbReference type="EMBL" id="MCBQ01020633">
    <property type="protein sequence ID" value="RKF54863.1"/>
    <property type="molecule type" value="Genomic_DNA"/>
</dbReference>
<dbReference type="Proteomes" id="UP000283383">
    <property type="component" value="Unassembled WGS sequence"/>
</dbReference>
<dbReference type="InterPro" id="IPR002013">
    <property type="entry name" value="SAC_dom"/>
</dbReference>
<dbReference type="GO" id="GO:0046856">
    <property type="term" value="P:phosphatidylinositol dephosphorylation"/>
    <property type="evidence" value="ECO:0007669"/>
    <property type="project" value="TreeGrafter"/>
</dbReference>
<dbReference type="STRING" id="62708.A0A420HBV1"/>
<dbReference type="PROSITE" id="PS50275">
    <property type="entry name" value="SAC"/>
    <property type="match status" value="1"/>
</dbReference>
<reference evidence="4 5" key="1">
    <citation type="journal article" date="2018" name="BMC Genomics">
        <title>Comparative genome analyses reveal sequence features reflecting distinct modes of host-adaptation between dicot and monocot powdery mildew.</title>
        <authorList>
            <person name="Wu Y."/>
            <person name="Ma X."/>
            <person name="Pan Z."/>
            <person name="Kale S.D."/>
            <person name="Song Y."/>
            <person name="King H."/>
            <person name="Zhang Q."/>
            <person name="Presley C."/>
            <person name="Deng X."/>
            <person name="Wei C.I."/>
            <person name="Xiao S."/>
        </authorList>
    </citation>
    <scope>NUCLEOTIDE SEQUENCE [LARGE SCALE GENOMIC DNA]</scope>
    <source>
        <strain evidence="4">UMSG3</strain>
    </source>
</reference>
<dbReference type="GO" id="GO:0005783">
    <property type="term" value="C:endoplasmic reticulum"/>
    <property type="evidence" value="ECO:0007669"/>
    <property type="project" value="TreeGrafter"/>
</dbReference>
<evidence type="ECO:0000259" key="3">
    <source>
        <dbReference type="PROSITE" id="PS51791"/>
    </source>
</evidence>
<protein>
    <submittedName>
        <fullName evidence="4">Phosphatidylinositide phosphatase SAC2</fullName>
    </submittedName>
</protein>
<dbReference type="PANTHER" id="PTHR45662:SF7">
    <property type="entry name" value="SACI DOMAIN PROTEIN (AFU_ORTHOLOGUE AFUA_1G15890)"/>
    <property type="match status" value="1"/>
</dbReference>
<dbReference type="PANTHER" id="PTHR45662">
    <property type="entry name" value="PHOSPHATIDYLINOSITIDE PHOSPHATASE SAC1"/>
    <property type="match status" value="1"/>
</dbReference>
<keyword evidence="5" id="KW-1185">Reference proteome</keyword>
<feature type="domain" description="SAC" evidence="2">
    <location>
        <begin position="273"/>
        <end position="657"/>
    </location>
</feature>
<evidence type="ECO:0000313" key="5">
    <source>
        <dbReference type="Proteomes" id="UP000283383"/>
    </source>
</evidence>
<evidence type="ECO:0000313" key="4">
    <source>
        <dbReference type="EMBL" id="RKF54863.1"/>
    </source>
</evidence>
<comment type="caution">
    <text evidence="4">The sequence shown here is derived from an EMBL/GenBank/DDBJ whole genome shotgun (WGS) entry which is preliminary data.</text>
</comment>
<feature type="region of interest" description="Disordered" evidence="1">
    <location>
        <begin position="133"/>
        <end position="177"/>
    </location>
</feature>
<dbReference type="Pfam" id="PF12456">
    <property type="entry name" value="hSac2"/>
    <property type="match status" value="1"/>
</dbReference>
<dbReference type="Pfam" id="PF02383">
    <property type="entry name" value="Syja_N"/>
    <property type="match status" value="1"/>
</dbReference>
<feature type="domain" description="HSac2" evidence="3">
    <location>
        <begin position="727"/>
        <end position="886"/>
    </location>
</feature>
<dbReference type="AlphaFoldDB" id="A0A420HBV1"/>